<feature type="region of interest" description="Disordered" evidence="1">
    <location>
        <begin position="1"/>
        <end position="56"/>
    </location>
</feature>
<dbReference type="EMBL" id="FMHW01000003">
    <property type="protein sequence ID" value="SCL43206.1"/>
    <property type="molecule type" value="Genomic_DNA"/>
</dbReference>
<accession>A0A1C6TN69</accession>
<evidence type="ECO:0000256" key="1">
    <source>
        <dbReference type="SAM" id="MobiDB-lite"/>
    </source>
</evidence>
<feature type="compositionally biased region" description="Pro residues" evidence="1">
    <location>
        <begin position="1"/>
        <end position="10"/>
    </location>
</feature>
<name>A0A1C6TN69_9ACTN</name>
<proteinExistence type="predicted"/>
<organism evidence="2 3">
    <name type="scientific">Micromonospora pallida</name>
    <dbReference type="NCBI Taxonomy" id="145854"/>
    <lineage>
        <taxon>Bacteria</taxon>
        <taxon>Bacillati</taxon>
        <taxon>Actinomycetota</taxon>
        <taxon>Actinomycetes</taxon>
        <taxon>Micromonosporales</taxon>
        <taxon>Micromonosporaceae</taxon>
        <taxon>Micromonospora</taxon>
    </lineage>
</organism>
<sequence>MVTETPPPWPGQALRRPPVPAADPPTLVQPAAVPADLAAAGRHHAGDDAHRDPRGWWWTARPHPADWRPPTPDRLPVAPDGPTLRLDLAAIAQTREEHR</sequence>
<keyword evidence="3" id="KW-1185">Reference proteome</keyword>
<feature type="compositionally biased region" description="Basic and acidic residues" evidence="1">
    <location>
        <begin position="44"/>
        <end position="54"/>
    </location>
</feature>
<evidence type="ECO:0000313" key="3">
    <source>
        <dbReference type="Proteomes" id="UP000198959"/>
    </source>
</evidence>
<dbReference type="Proteomes" id="UP000198959">
    <property type="component" value="Unassembled WGS sequence"/>
</dbReference>
<dbReference type="STRING" id="145854.GA0074692_6764"/>
<feature type="compositionally biased region" description="Low complexity" evidence="1">
    <location>
        <begin position="28"/>
        <end position="40"/>
    </location>
</feature>
<reference evidence="3" key="1">
    <citation type="submission" date="2016-06" db="EMBL/GenBank/DDBJ databases">
        <authorList>
            <person name="Varghese N."/>
            <person name="Submissions Spin"/>
        </authorList>
    </citation>
    <scope>NUCLEOTIDE SEQUENCE [LARGE SCALE GENOMIC DNA]</scope>
    <source>
        <strain evidence="3">DSM 43817</strain>
    </source>
</reference>
<dbReference type="AlphaFoldDB" id="A0A1C6TN69"/>
<protein>
    <submittedName>
        <fullName evidence="2">Uncharacterized protein</fullName>
    </submittedName>
</protein>
<gene>
    <name evidence="2" type="ORF">GA0074692_6764</name>
</gene>
<feature type="region of interest" description="Disordered" evidence="1">
    <location>
        <begin position="63"/>
        <end position="82"/>
    </location>
</feature>
<evidence type="ECO:0000313" key="2">
    <source>
        <dbReference type="EMBL" id="SCL43206.1"/>
    </source>
</evidence>